<dbReference type="GO" id="GO:0051087">
    <property type="term" value="F:protein-folding chaperone binding"/>
    <property type="evidence" value="ECO:0007669"/>
    <property type="project" value="InterPro"/>
</dbReference>
<dbReference type="RefSeq" id="WP_121483562.1">
    <property type="nucleotide sequence ID" value="NZ_QQXL01000001.1"/>
</dbReference>
<keyword evidence="9" id="KW-1185">Reference proteome</keyword>
<dbReference type="InterPro" id="IPR000740">
    <property type="entry name" value="GrpE"/>
</dbReference>
<feature type="coiled-coil region" evidence="6">
    <location>
        <begin position="32"/>
        <end position="77"/>
    </location>
</feature>
<keyword evidence="2 3" id="KW-0143">Chaperone</keyword>
<keyword evidence="3" id="KW-0963">Cytoplasm</keyword>
<dbReference type="Pfam" id="PF01025">
    <property type="entry name" value="GrpE"/>
    <property type="match status" value="1"/>
</dbReference>
<evidence type="ECO:0000256" key="4">
    <source>
        <dbReference type="RuleBase" id="RU000639"/>
    </source>
</evidence>
<proteinExistence type="inferred from homology"/>
<accession>A0A496PL70</accession>
<evidence type="ECO:0000256" key="1">
    <source>
        <dbReference type="ARBA" id="ARBA00009054"/>
    </source>
</evidence>
<dbReference type="PANTHER" id="PTHR21237:SF23">
    <property type="entry name" value="GRPE PROTEIN HOMOLOG, MITOCHONDRIAL"/>
    <property type="match status" value="1"/>
</dbReference>
<dbReference type="EMBL" id="QQXL01000001">
    <property type="protein sequence ID" value="RKW71298.1"/>
    <property type="molecule type" value="Genomic_DNA"/>
</dbReference>
<reference evidence="8 9" key="1">
    <citation type="submission" date="2018-07" db="EMBL/GenBank/DDBJ databases">
        <title>Arthrobacter sp. nov., isolated from raw cow's milk with high bacterial count.</title>
        <authorList>
            <person name="Hahne J."/>
            <person name="Isele D."/>
            <person name="Lipski A."/>
        </authorList>
    </citation>
    <scope>NUCLEOTIDE SEQUENCE [LARGE SCALE GENOMIC DNA]</scope>
    <source>
        <strain evidence="8 9">JZ R-183</strain>
    </source>
</reference>
<protein>
    <recommendedName>
        <fullName evidence="3 4">Protein GrpE</fullName>
    </recommendedName>
    <alternativeName>
        <fullName evidence="3">HSP-70 cofactor</fullName>
    </alternativeName>
</protein>
<dbReference type="Gene3D" id="3.90.20.20">
    <property type="match status" value="1"/>
</dbReference>
<dbReference type="InterPro" id="IPR009012">
    <property type="entry name" value="GrpE_head"/>
</dbReference>
<comment type="subunit">
    <text evidence="3">Homodimer.</text>
</comment>
<keyword evidence="3 4" id="KW-0346">Stress response</keyword>
<dbReference type="GO" id="GO:0051082">
    <property type="term" value="F:unfolded protein binding"/>
    <property type="evidence" value="ECO:0007669"/>
    <property type="project" value="TreeGrafter"/>
</dbReference>
<dbReference type="GO" id="GO:0000774">
    <property type="term" value="F:adenyl-nucleotide exchange factor activity"/>
    <property type="evidence" value="ECO:0007669"/>
    <property type="project" value="InterPro"/>
</dbReference>
<evidence type="ECO:0000256" key="5">
    <source>
        <dbReference type="RuleBase" id="RU004478"/>
    </source>
</evidence>
<dbReference type="PRINTS" id="PR00773">
    <property type="entry name" value="GRPEPROTEIN"/>
</dbReference>
<dbReference type="CDD" id="cd00446">
    <property type="entry name" value="GrpE"/>
    <property type="match status" value="1"/>
</dbReference>
<dbReference type="PROSITE" id="PS01071">
    <property type="entry name" value="GRPE"/>
    <property type="match status" value="1"/>
</dbReference>
<gene>
    <name evidence="3" type="primary">grpE</name>
    <name evidence="8" type="ORF">DWQ67_00045</name>
</gene>
<feature type="compositionally biased region" description="Acidic residues" evidence="7">
    <location>
        <begin position="1"/>
        <end position="26"/>
    </location>
</feature>
<dbReference type="PANTHER" id="PTHR21237">
    <property type="entry name" value="GRPE PROTEIN"/>
    <property type="match status" value="1"/>
</dbReference>
<dbReference type="GO" id="GO:0005737">
    <property type="term" value="C:cytoplasm"/>
    <property type="evidence" value="ECO:0007669"/>
    <property type="project" value="UniProtKB-SubCell"/>
</dbReference>
<evidence type="ECO:0000256" key="7">
    <source>
        <dbReference type="SAM" id="MobiDB-lite"/>
    </source>
</evidence>
<dbReference type="InterPro" id="IPR013805">
    <property type="entry name" value="GrpE_CC"/>
</dbReference>
<comment type="subcellular location">
    <subcellularLocation>
        <location evidence="3">Cytoplasm</location>
    </subcellularLocation>
</comment>
<evidence type="ECO:0000313" key="8">
    <source>
        <dbReference type="EMBL" id="RKW71298.1"/>
    </source>
</evidence>
<comment type="similarity">
    <text evidence="1 3 5">Belongs to the GrpE family.</text>
</comment>
<dbReference type="HAMAP" id="MF_01151">
    <property type="entry name" value="GrpE"/>
    <property type="match status" value="1"/>
</dbReference>
<feature type="region of interest" description="Disordered" evidence="7">
    <location>
        <begin position="1"/>
        <end position="29"/>
    </location>
</feature>
<comment type="function">
    <text evidence="3 4">Participates actively in the response to hyperosmotic and heat shock by preventing the aggregation of stress-denatured proteins, in association with DnaK and GrpE. It is the nucleotide exchange factor for DnaK and may function as a thermosensor. Unfolded proteins bind initially to DnaJ; upon interaction with the DnaJ-bound protein, DnaK hydrolyzes its bound ATP, resulting in the formation of a stable complex. GrpE releases ADP from DnaK; ATP binding to DnaK triggers the release of the substrate protein, thus completing the reaction cycle. Several rounds of ATP-dependent interactions between DnaJ, DnaK and GrpE are required for fully efficient folding.</text>
</comment>
<dbReference type="Proteomes" id="UP000273119">
    <property type="component" value="Unassembled WGS sequence"/>
</dbReference>
<evidence type="ECO:0000313" key="9">
    <source>
        <dbReference type="Proteomes" id="UP000273119"/>
    </source>
</evidence>
<sequence length="184" mass="19792">MSNEEIQPEEEPTAPQEDAAEQDTEGDALSQAQQILDDAAAAQEQGSDAEAELKADLQRLQAEFTNYRRRVERDKEAAREIGINATVSALVPVLDDLNAARTAGDLQDGPFAAIAAKLDTALGAVGLERIDEAGVEFDPAIHEALLRQPVEGMEADHVGMILRAGYRRGDRVLRAAQVMVSTGE</sequence>
<comment type="caution">
    <text evidence="8">The sequence shown here is derived from an EMBL/GenBank/DDBJ whole genome shotgun (WGS) entry which is preliminary data.</text>
</comment>
<dbReference type="SUPFAM" id="SSF58014">
    <property type="entry name" value="Coiled-coil domain of nucleotide exchange factor GrpE"/>
    <property type="match status" value="1"/>
</dbReference>
<name>A0A496PL70_9MICC</name>
<dbReference type="SUPFAM" id="SSF51064">
    <property type="entry name" value="Head domain of nucleotide exchange factor GrpE"/>
    <property type="match status" value="1"/>
</dbReference>
<dbReference type="Gene3D" id="2.30.22.10">
    <property type="entry name" value="Head domain of nucleotide exchange factor GrpE"/>
    <property type="match status" value="1"/>
</dbReference>
<evidence type="ECO:0000256" key="3">
    <source>
        <dbReference type="HAMAP-Rule" id="MF_01151"/>
    </source>
</evidence>
<organism evidence="8 9">
    <name type="scientific">Galactobacter caseinivorans</name>
    <dbReference type="NCBI Taxonomy" id="2676123"/>
    <lineage>
        <taxon>Bacteria</taxon>
        <taxon>Bacillati</taxon>
        <taxon>Actinomycetota</taxon>
        <taxon>Actinomycetes</taxon>
        <taxon>Micrococcales</taxon>
        <taxon>Micrococcaceae</taxon>
        <taxon>Galactobacter</taxon>
    </lineage>
</organism>
<evidence type="ECO:0000256" key="6">
    <source>
        <dbReference type="SAM" id="Coils"/>
    </source>
</evidence>
<dbReference type="GO" id="GO:0006457">
    <property type="term" value="P:protein folding"/>
    <property type="evidence" value="ECO:0007669"/>
    <property type="project" value="InterPro"/>
</dbReference>
<dbReference type="GO" id="GO:0042803">
    <property type="term" value="F:protein homodimerization activity"/>
    <property type="evidence" value="ECO:0007669"/>
    <property type="project" value="InterPro"/>
</dbReference>
<evidence type="ECO:0000256" key="2">
    <source>
        <dbReference type="ARBA" id="ARBA00023186"/>
    </source>
</evidence>
<keyword evidence="6" id="KW-0175">Coiled coil</keyword>
<dbReference type="AlphaFoldDB" id="A0A496PL70"/>